<feature type="transmembrane region" description="Helical" evidence="7">
    <location>
        <begin position="66"/>
        <end position="84"/>
    </location>
</feature>
<evidence type="ECO:0000256" key="6">
    <source>
        <dbReference type="ARBA" id="ARBA00023136"/>
    </source>
</evidence>
<dbReference type="InterPro" id="IPR023408">
    <property type="entry name" value="MscS_beta-dom_sf"/>
</dbReference>
<dbReference type="InterPro" id="IPR011014">
    <property type="entry name" value="MscS_channel_TM-2"/>
</dbReference>
<name>A0A538T3X2_UNCEI</name>
<evidence type="ECO:0000313" key="9">
    <source>
        <dbReference type="EMBL" id="TMQ58330.1"/>
    </source>
</evidence>
<dbReference type="Gene3D" id="3.30.70.100">
    <property type="match status" value="1"/>
</dbReference>
<evidence type="ECO:0000256" key="3">
    <source>
        <dbReference type="ARBA" id="ARBA00022475"/>
    </source>
</evidence>
<keyword evidence="3" id="KW-1003">Cell membrane</keyword>
<dbReference type="GO" id="GO:0008381">
    <property type="term" value="F:mechanosensitive monoatomic ion channel activity"/>
    <property type="evidence" value="ECO:0007669"/>
    <property type="project" value="InterPro"/>
</dbReference>
<dbReference type="GO" id="GO:0005886">
    <property type="term" value="C:plasma membrane"/>
    <property type="evidence" value="ECO:0007669"/>
    <property type="project" value="UniProtKB-SubCell"/>
</dbReference>
<dbReference type="AlphaFoldDB" id="A0A538T3X2"/>
<evidence type="ECO:0000256" key="5">
    <source>
        <dbReference type="ARBA" id="ARBA00022989"/>
    </source>
</evidence>
<evidence type="ECO:0000259" key="8">
    <source>
        <dbReference type="Pfam" id="PF00924"/>
    </source>
</evidence>
<evidence type="ECO:0000313" key="10">
    <source>
        <dbReference type="Proteomes" id="UP000316852"/>
    </source>
</evidence>
<dbReference type="PANTHER" id="PTHR30460">
    <property type="entry name" value="MODERATE CONDUCTANCE MECHANOSENSITIVE CHANNEL YBIO"/>
    <property type="match status" value="1"/>
</dbReference>
<dbReference type="EMBL" id="VBOW01000036">
    <property type="protein sequence ID" value="TMQ58330.1"/>
    <property type="molecule type" value="Genomic_DNA"/>
</dbReference>
<dbReference type="SUPFAM" id="SSF82861">
    <property type="entry name" value="Mechanosensitive channel protein MscS (YggB), transmembrane region"/>
    <property type="match status" value="1"/>
</dbReference>
<comment type="subcellular location">
    <subcellularLocation>
        <location evidence="1">Cell membrane</location>
        <topology evidence="1">Multi-pass membrane protein</topology>
    </subcellularLocation>
</comment>
<accession>A0A538T3X2</accession>
<keyword evidence="4 7" id="KW-0812">Transmembrane</keyword>
<keyword evidence="6 7" id="KW-0472">Membrane</keyword>
<dbReference type="Gene3D" id="2.30.30.60">
    <property type="match status" value="1"/>
</dbReference>
<dbReference type="Pfam" id="PF00924">
    <property type="entry name" value="MS_channel_2nd"/>
    <property type="match status" value="1"/>
</dbReference>
<evidence type="ECO:0000256" key="4">
    <source>
        <dbReference type="ARBA" id="ARBA00022692"/>
    </source>
</evidence>
<dbReference type="InterPro" id="IPR045276">
    <property type="entry name" value="YbiO_bact"/>
</dbReference>
<sequence length="279" mass="30136">MNANPLALPTPDLVTALVRIGLILLCAFLFSRLAFLAIGRIEQAIRAGTQGFPIEREKRAKTLGQILRSVTWIAIVVVASLMAVRELGFDITPGLAAAGGFGIAAGLGAQTLVRDWVAGVLIIWDNQFAVGDVIRAAGASGKVEFLSLQHTELRDGDGALHFIPNSEIKVVTNLSRSWSQPTVRIPIDIGEDPKRALAVLRDMLQQFAQDPAVKPHLEGVPRVLGIEDVYAGYFTVLLQVKTNPGQRLEMMRELRIATLYRLRQEGISVRPSGAASGSA</sequence>
<dbReference type="Proteomes" id="UP000316852">
    <property type="component" value="Unassembled WGS sequence"/>
</dbReference>
<gene>
    <name evidence="9" type="ORF">E6K76_08080</name>
</gene>
<proteinExistence type="inferred from homology"/>
<comment type="similarity">
    <text evidence="2">Belongs to the MscS (TC 1.A.23) family.</text>
</comment>
<evidence type="ECO:0000256" key="1">
    <source>
        <dbReference type="ARBA" id="ARBA00004651"/>
    </source>
</evidence>
<dbReference type="PANTHER" id="PTHR30460:SF0">
    <property type="entry name" value="MODERATE CONDUCTANCE MECHANOSENSITIVE CHANNEL YBIO"/>
    <property type="match status" value="1"/>
</dbReference>
<dbReference type="SUPFAM" id="SSF82689">
    <property type="entry name" value="Mechanosensitive channel protein MscS (YggB), C-terminal domain"/>
    <property type="match status" value="1"/>
</dbReference>
<comment type="caution">
    <text evidence="9">The sequence shown here is derived from an EMBL/GenBank/DDBJ whole genome shotgun (WGS) entry which is preliminary data.</text>
</comment>
<dbReference type="Gene3D" id="1.10.287.1260">
    <property type="match status" value="1"/>
</dbReference>
<reference evidence="9 10" key="1">
    <citation type="journal article" date="2019" name="Nat. Microbiol.">
        <title>Mediterranean grassland soil C-N compound turnover is dependent on rainfall and depth, and is mediated by genomically divergent microorganisms.</title>
        <authorList>
            <person name="Diamond S."/>
            <person name="Andeer P.F."/>
            <person name="Li Z."/>
            <person name="Crits-Christoph A."/>
            <person name="Burstein D."/>
            <person name="Anantharaman K."/>
            <person name="Lane K.R."/>
            <person name="Thomas B.C."/>
            <person name="Pan C."/>
            <person name="Northen T.R."/>
            <person name="Banfield J.F."/>
        </authorList>
    </citation>
    <scope>NUCLEOTIDE SEQUENCE [LARGE SCALE GENOMIC DNA]</scope>
    <source>
        <strain evidence="9">WS_6</strain>
    </source>
</reference>
<organism evidence="9 10">
    <name type="scientific">Eiseniibacteriota bacterium</name>
    <dbReference type="NCBI Taxonomy" id="2212470"/>
    <lineage>
        <taxon>Bacteria</taxon>
        <taxon>Candidatus Eiseniibacteriota</taxon>
    </lineage>
</organism>
<keyword evidence="5 7" id="KW-1133">Transmembrane helix</keyword>
<evidence type="ECO:0000256" key="7">
    <source>
        <dbReference type="SAM" id="Phobius"/>
    </source>
</evidence>
<feature type="transmembrane region" description="Helical" evidence="7">
    <location>
        <begin position="16"/>
        <end position="38"/>
    </location>
</feature>
<dbReference type="InterPro" id="IPR006685">
    <property type="entry name" value="MscS_channel_2nd"/>
</dbReference>
<dbReference type="InterPro" id="IPR010920">
    <property type="entry name" value="LSM_dom_sf"/>
</dbReference>
<feature type="domain" description="Mechanosensitive ion channel MscS" evidence="8">
    <location>
        <begin position="111"/>
        <end position="176"/>
    </location>
</feature>
<dbReference type="InterPro" id="IPR011066">
    <property type="entry name" value="MscS_channel_C_sf"/>
</dbReference>
<evidence type="ECO:0000256" key="2">
    <source>
        <dbReference type="ARBA" id="ARBA00008017"/>
    </source>
</evidence>
<dbReference type="SUPFAM" id="SSF50182">
    <property type="entry name" value="Sm-like ribonucleoproteins"/>
    <property type="match status" value="1"/>
</dbReference>
<protein>
    <submittedName>
        <fullName evidence="9">Mechanosensitive ion channel</fullName>
    </submittedName>
</protein>